<dbReference type="EMBL" id="JJRY01000011">
    <property type="protein sequence ID" value="KEF37856.1"/>
    <property type="molecule type" value="Genomic_DNA"/>
</dbReference>
<dbReference type="Pfam" id="PF14595">
    <property type="entry name" value="Thioredoxin_9"/>
    <property type="match status" value="1"/>
</dbReference>
<evidence type="ECO:0000313" key="1">
    <source>
        <dbReference type="EMBL" id="KEF37856.1"/>
    </source>
</evidence>
<dbReference type="AlphaFoldDB" id="A0A072NK52"/>
<gene>
    <name evidence="1" type="ORF">M670_02888</name>
</gene>
<name>A0A072NK52_SCHAZ</name>
<accession>A0A072NK52</accession>
<dbReference type="Gene3D" id="3.40.30.10">
    <property type="entry name" value="Glutaredoxin"/>
    <property type="match status" value="1"/>
</dbReference>
<reference evidence="1 2" key="1">
    <citation type="submission" date="2014-04" db="EMBL/GenBank/DDBJ databases">
        <title>Draft genome sequence of Bacillus azotoformans MEV2011, a (co-) denitrifying strain unable to grow in the presence of oxygen.</title>
        <authorList>
            <person name="Nielsen M."/>
            <person name="Schreiber L."/>
            <person name="Finster K."/>
            <person name="Schramm A."/>
        </authorList>
    </citation>
    <scope>NUCLEOTIDE SEQUENCE [LARGE SCALE GENOMIC DNA]</scope>
    <source>
        <strain evidence="1 2">MEV2011</strain>
    </source>
</reference>
<sequence length="188" mass="22052">MSLNNWFSKGMTFTEYVNYMQVNRPELEGVYKELELNHEDVQYFSELKNKNLRIITLTADWCGDAALCVPVLQRLAEVASIETRFLIRDENLELMDQYLTNETSRSIPIFIFIDEKGEEQAVWGPRSPEVQQFVSEKRTELPPQDAPDFPDKQKVMFASFKKAVTTEPRYWQSVVSDVRKRLETRICQ</sequence>
<evidence type="ECO:0008006" key="3">
    <source>
        <dbReference type="Google" id="ProtNLM"/>
    </source>
</evidence>
<organism evidence="1 2">
    <name type="scientific">Schinkia azotoformans MEV2011</name>
    <dbReference type="NCBI Taxonomy" id="1348973"/>
    <lineage>
        <taxon>Bacteria</taxon>
        <taxon>Bacillati</taxon>
        <taxon>Bacillota</taxon>
        <taxon>Bacilli</taxon>
        <taxon>Bacillales</taxon>
        <taxon>Bacillaceae</taxon>
        <taxon>Calidifontibacillus/Schinkia group</taxon>
        <taxon>Schinkia</taxon>
    </lineage>
</organism>
<dbReference type="OrthoDB" id="6120799at2"/>
<dbReference type="PATRIC" id="fig|1348973.3.peg.2794"/>
<dbReference type="InterPro" id="IPR036249">
    <property type="entry name" value="Thioredoxin-like_sf"/>
</dbReference>
<dbReference type="RefSeq" id="WP_035196324.1">
    <property type="nucleotide sequence ID" value="NZ_JJRY01000011.1"/>
</dbReference>
<evidence type="ECO:0000313" key="2">
    <source>
        <dbReference type="Proteomes" id="UP000027936"/>
    </source>
</evidence>
<protein>
    <recommendedName>
        <fullName evidence="3">Thioredoxin</fullName>
    </recommendedName>
</protein>
<dbReference type="Proteomes" id="UP000027936">
    <property type="component" value="Unassembled WGS sequence"/>
</dbReference>
<proteinExistence type="predicted"/>
<dbReference type="SUPFAM" id="SSF52833">
    <property type="entry name" value="Thioredoxin-like"/>
    <property type="match status" value="1"/>
</dbReference>
<comment type="caution">
    <text evidence="1">The sequence shown here is derived from an EMBL/GenBank/DDBJ whole genome shotgun (WGS) entry which is preliminary data.</text>
</comment>